<name>A0A444WY63_ARAHY</name>
<evidence type="ECO:0000313" key="4">
    <source>
        <dbReference type="EMBL" id="RYQ82388.1"/>
    </source>
</evidence>
<evidence type="ECO:0000256" key="2">
    <source>
        <dbReference type="SAM" id="Phobius"/>
    </source>
</evidence>
<dbReference type="Gramene" id="arahy.Tifrunner.gnm2.ann2.Ah20g059400.1">
    <property type="protein sequence ID" value="arahy.Tifrunner.gnm2.ann2.Ah20g059400.1-CDS"/>
    <property type="gene ID" value="arahy.Tifrunner.gnm2.ann2.Ah20g059400"/>
</dbReference>
<dbReference type="EMBL" id="SDMP01000020">
    <property type="protein sequence ID" value="RYQ82388.1"/>
    <property type="molecule type" value="Genomic_DNA"/>
</dbReference>
<dbReference type="PANTHER" id="PTHR33098">
    <property type="entry name" value="COTTON FIBER (DUF761)"/>
    <property type="match status" value="1"/>
</dbReference>
<dbReference type="STRING" id="3818.A0A444WY63"/>
<feature type="region of interest" description="Disordered" evidence="1">
    <location>
        <begin position="124"/>
        <end position="145"/>
    </location>
</feature>
<feature type="transmembrane region" description="Helical" evidence="2">
    <location>
        <begin position="46"/>
        <end position="65"/>
    </location>
</feature>
<dbReference type="InterPro" id="IPR008480">
    <property type="entry name" value="DUF761_pln"/>
</dbReference>
<protein>
    <recommendedName>
        <fullName evidence="3">DUF4408 domain-containing protein</fullName>
    </recommendedName>
</protein>
<comment type="caution">
    <text evidence="4">The sequence shown here is derived from an EMBL/GenBank/DDBJ whole genome shotgun (WGS) entry which is preliminary data.</text>
</comment>
<keyword evidence="2" id="KW-0472">Membrane</keyword>
<keyword evidence="2" id="KW-0812">Transmembrane</keyword>
<dbReference type="OrthoDB" id="1933168at2759"/>
<dbReference type="PANTHER" id="PTHR33098:SF75">
    <property type="entry name" value="DUF4408 DOMAIN PROTEIN"/>
    <property type="match status" value="1"/>
</dbReference>
<dbReference type="Pfam" id="PF14364">
    <property type="entry name" value="DUF4408"/>
    <property type="match status" value="1"/>
</dbReference>
<feature type="domain" description="DUF4408" evidence="3">
    <location>
        <begin position="32"/>
        <end position="64"/>
    </location>
</feature>
<dbReference type="AlphaFoldDB" id="A0A444WY63"/>
<sequence length="252" mass="28376">MLSLKVVVLSAAVVFTALGVKATVPLLTTHFPTLWNLCLLCFKPPFIYILLNAIIISIVASSKFFHHNPFDTTLPIPQPPAHHVNPQEQEEEVEKTIDLGVVEESALIPLKSIDSEIPPGKPLVSARFGQRRPPKSIPEGGSGTGKSLRVVARAKRHETLENTWKAITEGRAIPLSRHVRKCDTWQNRGPGSVAELNKSETFKEQAVALRREPSLSQDELNRRVEAFIRNFNHQMRLQRQQSLEEQYKQMLN</sequence>
<evidence type="ECO:0000313" key="5">
    <source>
        <dbReference type="Proteomes" id="UP000289738"/>
    </source>
</evidence>
<proteinExistence type="predicted"/>
<evidence type="ECO:0000256" key="1">
    <source>
        <dbReference type="SAM" id="MobiDB-lite"/>
    </source>
</evidence>
<evidence type="ECO:0000259" key="3">
    <source>
        <dbReference type="Pfam" id="PF14364"/>
    </source>
</evidence>
<reference evidence="4 5" key="1">
    <citation type="submission" date="2019-01" db="EMBL/GenBank/DDBJ databases">
        <title>Sequencing of cultivated peanut Arachis hypogaea provides insights into genome evolution and oil improvement.</title>
        <authorList>
            <person name="Chen X."/>
        </authorList>
    </citation>
    <scope>NUCLEOTIDE SEQUENCE [LARGE SCALE GENOMIC DNA]</scope>
    <source>
        <strain evidence="5">cv. Fuhuasheng</strain>
        <tissue evidence="4">Leaves</tissue>
    </source>
</reference>
<keyword evidence="2" id="KW-1133">Transmembrane helix</keyword>
<gene>
    <name evidence="4" type="ORF">Ahy_B10g100978</name>
</gene>
<accession>A0A444WY63</accession>
<keyword evidence="5" id="KW-1185">Reference proteome</keyword>
<dbReference type="Pfam" id="PF05553">
    <property type="entry name" value="DUF761"/>
    <property type="match status" value="1"/>
</dbReference>
<dbReference type="Proteomes" id="UP000289738">
    <property type="component" value="Chromosome B10"/>
</dbReference>
<dbReference type="InterPro" id="IPR025520">
    <property type="entry name" value="DUF4408"/>
</dbReference>
<organism evidence="4 5">
    <name type="scientific">Arachis hypogaea</name>
    <name type="common">Peanut</name>
    <dbReference type="NCBI Taxonomy" id="3818"/>
    <lineage>
        <taxon>Eukaryota</taxon>
        <taxon>Viridiplantae</taxon>
        <taxon>Streptophyta</taxon>
        <taxon>Embryophyta</taxon>
        <taxon>Tracheophyta</taxon>
        <taxon>Spermatophyta</taxon>
        <taxon>Magnoliopsida</taxon>
        <taxon>eudicotyledons</taxon>
        <taxon>Gunneridae</taxon>
        <taxon>Pentapetalae</taxon>
        <taxon>rosids</taxon>
        <taxon>fabids</taxon>
        <taxon>Fabales</taxon>
        <taxon>Fabaceae</taxon>
        <taxon>Papilionoideae</taxon>
        <taxon>50 kb inversion clade</taxon>
        <taxon>dalbergioids sensu lato</taxon>
        <taxon>Dalbergieae</taxon>
        <taxon>Pterocarpus clade</taxon>
        <taxon>Arachis</taxon>
    </lineage>
</organism>